<dbReference type="EMBL" id="JAWRVE010000070">
    <property type="protein sequence ID" value="KAL1864204.1"/>
    <property type="molecule type" value="Genomic_DNA"/>
</dbReference>
<proteinExistence type="predicted"/>
<comment type="caution">
    <text evidence="2">The sequence shown here is derived from an EMBL/GenBank/DDBJ whole genome shotgun (WGS) entry which is preliminary data.</text>
</comment>
<dbReference type="InterPro" id="IPR013149">
    <property type="entry name" value="ADH-like_C"/>
</dbReference>
<evidence type="ECO:0000259" key="1">
    <source>
        <dbReference type="Pfam" id="PF00107"/>
    </source>
</evidence>
<dbReference type="Gene3D" id="3.40.50.720">
    <property type="entry name" value="NAD(P)-binding Rossmann-like Domain"/>
    <property type="match status" value="1"/>
</dbReference>
<dbReference type="Gene3D" id="3.90.180.10">
    <property type="entry name" value="Medium-chain alcohol dehydrogenases, catalytic domain"/>
    <property type="match status" value="1"/>
</dbReference>
<gene>
    <name evidence="2" type="ORF">Daus18300_007801</name>
</gene>
<organism evidence="2 3">
    <name type="scientific">Diaporthe australafricana</name>
    <dbReference type="NCBI Taxonomy" id="127596"/>
    <lineage>
        <taxon>Eukaryota</taxon>
        <taxon>Fungi</taxon>
        <taxon>Dikarya</taxon>
        <taxon>Ascomycota</taxon>
        <taxon>Pezizomycotina</taxon>
        <taxon>Sordariomycetes</taxon>
        <taxon>Sordariomycetidae</taxon>
        <taxon>Diaporthales</taxon>
        <taxon>Diaporthaceae</taxon>
        <taxon>Diaporthe</taxon>
    </lineage>
</organism>
<accession>A0ABR3WKN1</accession>
<reference evidence="2 3" key="1">
    <citation type="journal article" date="2024" name="IMA Fungus">
        <title>IMA Genome - F19 : A genome assembly and annotation guide to empower mycologists, including annotated draft genome sequences of Ceratocystis pirilliformis, Diaporthe australafricana, Fusarium ophioides, Paecilomyces lecythidis, and Sporothrix stenoceras.</title>
        <authorList>
            <person name="Aylward J."/>
            <person name="Wilson A.M."/>
            <person name="Visagie C.M."/>
            <person name="Spraker J."/>
            <person name="Barnes I."/>
            <person name="Buitendag C."/>
            <person name="Ceriani C."/>
            <person name="Del Mar Angel L."/>
            <person name="du Plessis D."/>
            <person name="Fuchs T."/>
            <person name="Gasser K."/>
            <person name="Kramer D."/>
            <person name="Li W."/>
            <person name="Munsamy K."/>
            <person name="Piso A."/>
            <person name="Price J.L."/>
            <person name="Sonnekus B."/>
            <person name="Thomas C."/>
            <person name="van der Nest A."/>
            <person name="van Dijk A."/>
            <person name="van Heerden A."/>
            <person name="van Vuuren N."/>
            <person name="Yilmaz N."/>
            <person name="Duong T.A."/>
            <person name="van der Merwe N.A."/>
            <person name="Wingfield M.J."/>
            <person name="Wingfield B.D."/>
        </authorList>
    </citation>
    <scope>NUCLEOTIDE SEQUENCE [LARGE SCALE GENOMIC DNA]</scope>
    <source>
        <strain evidence="2 3">CMW 18300</strain>
    </source>
</reference>
<keyword evidence="3" id="KW-1185">Reference proteome</keyword>
<evidence type="ECO:0000313" key="3">
    <source>
        <dbReference type="Proteomes" id="UP001583177"/>
    </source>
</evidence>
<dbReference type="SUPFAM" id="SSF50129">
    <property type="entry name" value="GroES-like"/>
    <property type="match status" value="1"/>
</dbReference>
<feature type="domain" description="Alcohol dehydrogenase-like C-terminal" evidence="1">
    <location>
        <begin position="168"/>
        <end position="281"/>
    </location>
</feature>
<dbReference type="InterPro" id="IPR036291">
    <property type="entry name" value="NAD(P)-bd_dom_sf"/>
</dbReference>
<dbReference type="PANTHER" id="PTHR43677">
    <property type="entry name" value="SHORT-CHAIN DEHYDROGENASE/REDUCTASE"/>
    <property type="match status" value="1"/>
</dbReference>
<dbReference type="SUPFAM" id="SSF51735">
    <property type="entry name" value="NAD(P)-binding Rossmann-fold domains"/>
    <property type="match status" value="1"/>
</dbReference>
<dbReference type="Pfam" id="PF00107">
    <property type="entry name" value="ADH_zinc_N"/>
    <property type="match status" value="1"/>
</dbReference>
<dbReference type="PANTHER" id="PTHR43677:SF11">
    <property type="entry name" value="ZINC-CONTAINING ALCOHOL DEHYDROGENASE"/>
    <property type="match status" value="1"/>
</dbReference>
<dbReference type="Proteomes" id="UP001583177">
    <property type="component" value="Unassembled WGS sequence"/>
</dbReference>
<sequence>MIQGDKAGSRNIKAVDLSVQRYPVVTEFGQPPKYTSVADLPPPSPSQLRLRVLAAGVPNVARMIAAGKHFITASLPYVPGIDGVGVDESVSPAQKYYFSTLPANTGSLSEYVNVDRKSAVVLPGGTDEASVAALANPAQSSWMALRHRTANLPQGWSVAILGATSASGRIAVGIAKALGAGRIIGIARSESALAEVDGLHDRIVLDGTGPAKTDFSKLGGHVDVVLDYVYGPAILALVSALRPTAEVQYVQIGVLSGGDVTLPAALLRSKIITMRGAGPGSWTMLQLAAETPGMLEAVKDLKADSLHIAKLEDVESVWDRSDVKGRRLIFMP</sequence>
<dbReference type="InterPro" id="IPR011032">
    <property type="entry name" value="GroES-like_sf"/>
</dbReference>
<dbReference type="InterPro" id="IPR051397">
    <property type="entry name" value="Zn-ADH-like_protein"/>
</dbReference>
<name>A0ABR3WKN1_9PEZI</name>
<evidence type="ECO:0000313" key="2">
    <source>
        <dbReference type="EMBL" id="KAL1864204.1"/>
    </source>
</evidence>
<protein>
    <recommendedName>
        <fullName evidence="1">Alcohol dehydrogenase-like C-terminal domain-containing protein</fullName>
    </recommendedName>
</protein>